<dbReference type="OrthoDB" id="432953at2759"/>
<evidence type="ECO:0000313" key="2">
    <source>
        <dbReference type="EMBL" id="CAG8738664.1"/>
    </source>
</evidence>
<dbReference type="PANTHER" id="PTHR21575">
    <property type="entry name" value="PROTEIN HID1"/>
    <property type="match status" value="1"/>
</dbReference>
<comment type="caution">
    <text evidence="2">The sequence shown here is derived from an EMBL/GenBank/DDBJ whole genome shotgun (WGS) entry which is preliminary data.</text>
</comment>
<evidence type="ECO:0000256" key="1">
    <source>
        <dbReference type="SAM" id="MobiDB-lite"/>
    </source>
</evidence>
<dbReference type="Proteomes" id="UP000789759">
    <property type="component" value="Unassembled WGS sequence"/>
</dbReference>
<reference evidence="2" key="1">
    <citation type="submission" date="2021-06" db="EMBL/GenBank/DDBJ databases">
        <authorList>
            <person name="Kallberg Y."/>
            <person name="Tangrot J."/>
            <person name="Rosling A."/>
        </authorList>
    </citation>
    <scope>NUCLEOTIDE SEQUENCE</scope>
    <source>
        <strain evidence="2">FL966</strain>
    </source>
</reference>
<feature type="compositionally biased region" description="Basic and acidic residues" evidence="1">
    <location>
        <begin position="683"/>
        <end position="694"/>
    </location>
</feature>
<sequence>MGATDSKLAFRKGVFRLFEERNIDVSDEYWSQFWDLPESAEDVFSLVGAQDIRRARDQARENLETLIHKITDRIFHILGAPDFPSPQNSTLQLLNCIRLLTRVMPFIFESEELDDWENEFFWTPTKNIKKTIKSETTSDIQNASKEVNDGIPTENSERDATQESSTQNRNSSESHETIPPLGERLLSALIDLLFLTGFTLPINLSSESSRIVYVNWETGVGSTIPIGSSKENDSNKTETLRLLLALVSKSMYMPGATFISKENKWIKFLVLKLERKVVLALLCSLLNTTVKYNPAGWGVPYNHMVFTDPREMLVTLCLQVLLVLLDYRSPSNRIDTIYAGTNDPEEHNRLSSAGTIGNNEESASATSPKNDLSGEPDATQEVHSEATKPNTNPQTSHLPPNVDNAFRHYASKLHRSQDFQFLMDGIYRILSNPMQANNTYLPGSTKQIRCHQEMLMLLWKLLEINKYLLETDRVLDVLIVLLYYSMENKHDQAQLGFVRMCAFILQTLSADRNFGMKLNKQFEGYGSLPSNVRISAFNAGTYADYMIIVSELTSTTRGTLHPLYPAFVLTITNVSPYLKNLSVTSSVKLVQLFSSFSSPGFLLADEGNHRLVGYMLEAFNNIIQYQFSDNPHVVYAIVCNPKKFEELFDFTLSKGLAEVKRLQSAKEQRKKQIHNISMNKSESSLDKKSMHDESASQSQTDSESMTSNKKDEEHDVELDEKTELLNTTSADEHEESTHLSEKARGKLPEGVTASSRQRSSMDSTQTDANSNNIITPFAVGKSGFIPTEDWVSAWHPHLPFGTIRVLLRELVPKVKSMCASQSITTDQGVLEFLRTTSLVGILSPPQSLFIRKFQWSEASVVWFASVLWAQVYLASSSYLGIFNGTNVKLFLVKSSTKEGGQRLKNAIGSAVSEGVQGVFD</sequence>
<keyword evidence="3" id="KW-1185">Reference proteome</keyword>
<protein>
    <submittedName>
        <fullName evidence="2">13751_t:CDS:1</fullName>
    </submittedName>
</protein>
<feature type="non-terminal residue" evidence="2">
    <location>
        <position position="920"/>
    </location>
</feature>
<dbReference type="GO" id="GO:0016020">
    <property type="term" value="C:membrane"/>
    <property type="evidence" value="ECO:0007669"/>
    <property type="project" value="TreeGrafter"/>
</dbReference>
<dbReference type="EMBL" id="CAJVQA010015672">
    <property type="protein sequence ID" value="CAG8738664.1"/>
    <property type="molecule type" value="Genomic_DNA"/>
</dbReference>
<dbReference type="PANTHER" id="PTHR21575:SF12">
    <property type="entry name" value="PROTEIN HID1"/>
    <property type="match status" value="1"/>
</dbReference>
<feature type="compositionally biased region" description="Basic and acidic residues" evidence="1">
    <location>
        <begin position="735"/>
        <end position="747"/>
    </location>
</feature>
<dbReference type="InterPro" id="IPR026705">
    <property type="entry name" value="Hid-1/Ecm30"/>
</dbReference>
<evidence type="ECO:0000313" key="3">
    <source>
        <dbReference type="Proteomes" id="UP000789759"/>
    </source>
</evidence>
<feature type="compositionally biased region" description="Polar residues" evidence="1">
    <location>
        <begin position="695"/>
        <end position="707"/>
    </location>
</feature>
<feature type="compositionally biased region" description="Polar residues" evidence="1">
    <location>
        <begin position="162"/>
        <end position="171"/>
    </location>
</feature>
<name>A0A9N9ILW4_9GLOM</name>
<feature type="region of interest" description="Disordered" evidence="1">
    <location>
        <begin position="338"/>
        <end position="401"/>
    </location>
</feature>
<proteinExistence type="predicted"/>
<feature type="compositionally biased region" description="Polar residues" evidence="1">
    <location>
        <begin position="387"/>
        <end position="398"/>
    </location>
</feature>
<feature type="compositionally biased region" description="Polar residues" evidence="1">
    <location>
        <begin position="752"/>
        <end position="771"/>
    </location>
</feature>
<organism evidence="2 3">
    <name type="scientific">Cetraspora pellucida</name>
    <dbReference type="NCBI Taxonomy" id="1433469"/>
    <lineage>
        <taxon>Eukaryota</taxon>
        <taxon>Fungi</taxon>
        <taxon>Fungi incertae sedis</taxon>
        <taxon>Mucoromycota</taxon>
        <taxon>Glomeromycotina</taxon>
        <taxon>Glomeromycetes</taxon>
        <taxon>Diversisporales</taxon>
        <taxon>Gigasporaceae</taxon>
        <taxon>Cetraspora</taxon>
    </lineage>
</organism>
<gene>
    <name evidence="2" type="ORF">CPELLU_LOCUS13961</name>
</gene>
<dbReference type="AlphaFoldDB" id="A0A9N9ILW4"/>
<feature type="compositionally biased region" description="Basic and acidic residues" evidence="1">
    <location>
        <begin position="708"/>
        <end position="723"/>
    </location>
</feature>
<feature type="compositionally biased region" description="Polar residues" evidence="1">
    <location>
        <begin position="134"/>
        <end position="145"/>
    </location>
</feature>
<dbReference type="GO" id="GO:0005797">
    <property type="term" value="C:Golgi medial cisterna"/>
    <property type="evidence" value="ECO:0007669"/>
    <property type="project" value="TreeGrafter"/>
</dbReference>
<dbReference type="GO" id="GO:0000138">
    <property type="term" value="C:Golgi trans cisterna"/>
    <property type="evidence" value="ECO:0007669"/>
    <property type="project" value="TreeGrafter"/>
</dbReference>
<dbReference type="Pfam" id="PF12722">
    <property type="entry name" value="Hid1"/>
    <property type="match status" value="2"/>
</dbReference>
<feature type="region of interest" description="Disordered" evidence="1">
    <location>
        <begin position="667"/>
        <end position="771"/>
    </location>
</feature>
<accession>A0A9N9ILW4</accession>
<feature type="compositionally biased region" description="Polar residues" evidence="1">
    <location>
        <begin position="350"/>
        <end position="370"/>
    </location>
</feature>
<feature type="region of interest" description="Disordered" evidence="1">
    <location>
        <begin position="133"/>
        <end position="177"/>
    </location>
</feature>